<dbReference type="GO" id="GO:0003700">
    <property type="term" value="F:DNA-binding transcription factor activity"/>
    <property type="evidence" value="ECO:0007669"/>
    <property type="project" value="InterPro"/>
</dbReference>
<proteinExistence type="predicted"/>
<dbReference type="PROSITE" id="PS01117">
    <property type="entry name" value="HTH_MARR_1"/>
    <property type="match status" value="1"/>
</dbReference>
<feature type="domain" description="HTH marR-type" evidence="4">
    <location>
        <begin position="12"/>
        <end position="148"/>
    </location>
</feature>
<dbReference type="RefSeq" id="WP_113934785.1">
    <property type="nucleotide sequence ID" value="NZ_JACCEU010000002.1"/>
</dbReference>
<organism evidence="5 6">
    <name type="scientific">Eoetvoesiella caeni</name>
    <dbReference type="NCBI Taxonomy" id="645616"/>
    <lineage>
        <taxon>Bacteria</taxon>
        <taxon>Pseudomonadati</taxon>
        <taxon>Pseudomonadota</taxon>
        <taxon>Betaproteobacteria</taxon>
        <taxon>Burkholderiales</taxon>
        <taxon>Alcaligenaceae</taxon>
        <taxon>Eoetvoesiella</taxon>
    </lineage>
</organism>
<dbReference type="Gene3D" id="1.10.10.10">
    <property type="entry name" value="Winged helix-like DNA-binding domain superfamily/Winged helix DNA-binding domain"/>
    <property type="match status" value="1"/>
</dbReference>
<dbReference type="SMART" id="SM00347">
    <property type="entry name" value="HTH_MARR"/>
    <property type="match status" value="1"/>
</dbReference>
<dbReference type="PANTHER" id="PTHR42756">
    <property type="entry name" value="TRANSCRIPTIONAL REGULATOR, MARR"/>
    <property type="match status" value="1"/>
</dbReference>
<keyword evidence="6" id="KW-1185">Reference proteome</keyword>
<dbReference type="OrthoDB" id="4549026at2"/>
<evidence type="ECO:0000259" key="4">
    <source>
        <dbReference type="PROSITE" id="PS50995"/>
    </source>
</evidence>
<dbReference type="GO" id="GO:0003677">
    <property type="term" value="F:DNA binding"/>
    <property type="evidence" value="ECO:0007669"/>
    <property type="project" value="UniProtKB-KW"/>
</dbReference>
<reference evidence="5 6" key="1">
    <citation type="submission" date="2018-06" db="EMBL/GenBank/DDBJ databases">
        <title>Genomic Encyclopedia of Type Strains, Phase IV (KMG-IV): sequencing the most valuable type-strain genomes for metagenomic binning, comparative biology and taxonomic classification.</title>
        <authorList>
            <person name="Goeker M."/>
        </authorList>
    </citation>
    <scope>NUCLEOTIDE SEQUENCE [LARGE SCALE GENOMIC DNA]</scope>
    <source>
        <strain evidence="5 6">DSM 25520</strain>
    </source>
</reference>
<keyword evidence="2" id="KW-0238">DNA-binding</keyword>
<dbReference type="PANTHER" id="PTHR42756:SF1">
    <property type="entry name" value="TRANSCRIPTIONAL REPRESSOR OF EMRAB OPERON"/>
    <property type="match status" value="1"/>
</dbReference>
<evidence type="ECO:0000256" key="2">
    <source>
        <dbReference type="ARBA" id="ARBA00023125"/>
    </source>
</evidence>
<evidence type="ECO:0000313" key="6">
    <source>
        <dbReference type="Proteomes" id="UP000253628"/>
    </source>
</evidence>
<evidence type="ECO:0000313" key="5">
    <source>
        <dbReference type="EMBL" id="RBP35995.1"/>
    </source>
</evidence>
<accession>A0A366H2J1</accession>
<evidence type="ECO:0000256" key="3">
    <source>
        <dbReference type="ARBA" id="ARBA00023163"/>
    </source>
</evidence>
<dbReference type="InterPro" id="IPR036390">
    <property type="entry name" value="WH_DNA-bd_sf"/>
</dbReference>
<dbReference type="EMBL" id="QNRQ01000014">
    <property type="protein sequence ID" value="RBP35995.1"/>
    <property type="molecule type" value="Genomic_DNA"/>
</dbReference>
<dbReference type="SUPFAM" id="SSF46785">
    <property type="entry name" value="Winged helix' DNA-binding domain"/>
    <property type="match status" value="1"/>
</dbReference>
<dbReference type="Proteomes" id="UP000253628">
    <property type="component" value="Unassembled WGS sequence"/>
</dbReference>
<dbReference type="AlphaFoldDB" id="A0A366H2J1"/>
<dbReference type="InterPro" id="IPR000835">
    <property type="entry name" value="HTH_MarR-typ"/>
</dbReference>
<protein>
    <submittedName>
        <fullName evidence="5">MarR family transcriptional regulator</fullName>
    </submittedName>
</protein>
<keyword evidence="1" id="KW-0805">Transcription regulation</keyword>
<keyword evidence="3" id="KW-0804">Transcription</keyword>
<sequence length="160" mass="17598">MNDDVTIAKSTNLDLRTLPGHYARRVHQLAVAMYTQEVSSLNVTPVQYSSLQTICNHPGIDQKTLASSVGSDTATIGGVIDRLEARGLVTRKVAPHDRRARLITPTEKGVEMLGAVIPAMLRSQTRFLAPLTAEEREEFMRLMKVLIDSDAELSNTPAKE</sequence>
<dbReference type="InterPro" id="IPR023187">
    <property type="entry name" value="Tscrpt_reg_MarR-type_CS"/>
</dbReference>
<dbReference type="PRINTS" id="PR00598">
    <property type="entry name" value="HTHMARR"/>
</dbReference>
<dbReference type="InterPro" id="IPR036388">
    <property type="entry name" value="WH-like_DNA-bd_sf"/>
</dbReference>
<evidence type="ECO:0000256" key="1">
    <source>
        <dbReference type="ARBA" id="ARBA00023015"/>
    </source>
</evidence>
<dbReference type="Pfam" id="PF01047">
    <property type="entry name" value="MarR"/>
    <property type="match status" value="1"/>
</dbReference>
<comment type="caution">
    <text evidence="5">The sequence shown here is derived from an EMBL/GenBank/DDBJ whole genome shotgun (WGS) entry which is preliminary data.</text>
</comment>
<gene>
    <name evidence="5" type="ORF">DFR37_11450</name>
</gene>
<dbReference type="PROSITE" id="PS50995">
    <property type="entry name" value="HTH_MARR_2"/>
    <property type="match status" value="1"/>
</dbReference>
<name>A0A366H2J1_9BURK</name>